<dbReference type="STRING" id="395963.Bind_2260"/>
<evidence type="ECO:0008006" key="3">
    <source>
        <dbReference type="Google" id="ProtNLM"/>
    </source>
</evidence>
<dbReference type="Proteomes" id="UP000001695">
    <property type="component" value="Chromosome"/>
</dbReference>
<evidence type="ECO:0000313" key="1">
    <source>
        <dbReference type="EMBL" id="ACB95877.1"/>
    </source>
</evidence>
<accession>B2IH92</accession>
<dbReference type="EMBL" id="CP001016">
    <property type="protein sequence ID" value="ACB95877.1"/>
    <property type="molecule type" value="Genomic_DNA"/>
</dbReference>
<name>B2IH92_BEII9</name>
<dbReference type="OrthoDB" id="9815695at2"/>
<dbReference type="InterPro" id="IPR021270">
    <property type="entry name" value="DUF2849"/>
</dbReference>
<dbReference type="RefSeq" id="WP_012385232.1">
    <property type="nucleotide sequence ID" value="NC_010581.1"/>
</dbReference>
<reference evidence="1 2" key="2">
    <citation type="journal article" date="2010" name="J. Bacteriol.">
        <title>Complete genome sequence of Beijerinckia indica subsp. indica.</title>
        <authorList>
            <person name="Tamas I."/>
            <person name="Dedysh S.N."/>
            <person name="Liesack W."/>
            <person name="Stott M.B."/>
            <person name="Alam M."/>
            <person name="Murrell J.C."/>
            <person name="Dunfield P.F."/>
        </authorList>
    </citation>
    <scope>NUCLEOTIDE SEQUENCE [LARGE SCALE GENOMIC DNA]</scope>
    <source>
        <strain evidence="2">ATCC 9039 / DSM 1715 / NCIMB 8712</strain>
    </source>
</reference>
<dbReference type="KEGG" id="bid:Bind_2260"/>
<gene>
    <name evidence="1" type="ordered locus">Bind_2260</name>
</gene>
<dbReference type="HOGENOM" id="CLU_157881_1_0_5"/>
<dbReference type="Pfam" id="PF11011">
    <property type="entry name" value="DUF2849"/>
    <property type="match status" value="1"/>
</dbReference>
<protein>
    <recommendedName>
        <fullName evidence="3">DUF2849 domain-containing protein</fullName>
    </recommendedName>
</protein>
<dbReference type="AlphaFoldDB" id="B2IH92"/>
<reference evidence="2" key="1">
    <citation type="submission" date="2008-03" db="EMBL/GenBank/DDBJ databases">
        <title>Complete sequence of chromosome of Beijerinckia indica subsp. indica ATCC 9039.</title>
        <authorList>
            <consortium name="US DOE Joint Genome Institute"/>
            <person name="Copeland A."/>
            <person name="Lucas S."/>
            <person name="Lapidus A."/>
            <person name="Glavina del Rio T."/>
            <person name="Dalin E."/>
            <person name="Tice H."/>
            <person name="Bruce D."/>
            <person name="Goodwin L."/>
            <person name="Pitluck S."/>
            <person name="LaButti K."/>
            <person name="Schmutz J."/>
            <person name="Larimer F."/>
            <person name="Land M."/>
            <person name="Hauser L."/>
            <person name="Kyrpides N."/>
            <person name="Mikhailova N."/>
            <person name="Dunfield P.F."/>
            <person name="Dedysh S.N."/>
            <person name="Liesack W."/>
            <person name="Saw J.H."/>
            <person name="Alam M."/>
            <person name="Chen Y."/>
            <person name="Murrell J.C."/>
            <person name="Richardson P."/>
        </authorList>
    </citation>
    <scope>NUCLEOTIDE SEQUENCE [LARGE SCALE GENOMIC DNA]</scope>
    <source>
        <strain evidence="2">ATCC 9039 / DSM 1715 / NCIMB 8712</strain>
    </source>
</reference>
<evidence type="ECO:0000313" key="2">
    <source>
        <dbReference type="Proteomes" id="UP000001695"/>
    </source>
</evidence>
<keyword evidence="2" id="KW-1185">Reference proteome</keyword>
<organism evidence="1 2">
    <name type="scientific">Beijerinckia indica subsp. indica (strain ATCC 9039 / DSM 1715 / NCIMB 8712)</name>
    <dbReference type="NCBI Taxonomy" id="395963"/>
    <lineage>
        <taxon>Bacteria</taxon>
        <taxon>Pseudomonadati</taxon>
        <taxon>Pseudomonadota</taxon>
        <taxon>Alphaproteobacteria</taxon>
        <taxon>Hyphomicrobiales</taxon>
        <taxon>Beijerinckiaceae</taxon>
        <taxon>Beijerinckia</taxon>
    </lineage>
</organism>
<sequence length="98" mass="10389">MIAKIAPQVISANRLTDGHVVYLGTDGAWLDNIAAAHVYPDGEAAAAGLEQARADVKKALILDPFLVEVATQAPDVTALKMRDKIRAKGPTINYAPHS</sequence>
<proteinExistence type="predicted"/>